<organism evidence="3 4">
    <name type="scientific">Ruoffia tabacinasalis</name>
    <dbReference type="NCBI Taxonomy" id="87458"/>
    <lineage>
        <taxon>Bacteria</taxon>
        <taxon>Bacillati</taxon>
        <taxon>Bacillota</taxon>
        <taxon>Bacilli</taxon>
        <taxon>Lactobacillales</taxon>
        <taxon>Aerococcaceae</taxon>
        <taxon>Ruoffia</taxon>
    </lineage>
</organism>
<dbReference type="GO" id="GO:0005694">
    <property type="term" value="C:chromosome"/>
    <property type="evidence" value="ECO:0007669"/>
    <property type="project" value="TreeGrafter"/>
</dbReference>
<protein>
    <submittedName>
        <fullName evidence="3">ParB/RepB/Spo0J family partition protein</fullName>
    </submittedName>
</protein>
<dbReference type="InterPro" id="IPR004437">
    <property type="entry name" value="ParB/RepB/Spo0J"/>
</dbReference>
<feature type="domain" description="ParB-like N-terminal" evidence="2">
    <location>
        <begin position="21"/>
        <end position="111"/>
    </location>
</feature>
<dbReference type="SUPFAM" id="SSF110849">
    <property type="entry name" value="ParB/Sulfiredoxin"/>
    <property type="match status" value="1"/>
</dbReference>
<dbReference type="GO" id="GO:0007059">
    <property type="term" value="P:chromosome segregation"/>
    <property type="evidence" value="ECO:0007669"/>
    <property type="project" value="TreeGrafter"/>
</dbReference>
<comment type="similarity">
    <text evidence="1">Belongs to the ParB family.</text>
</comment>
<gene>
    <name evidence="3" type="ORF">FEZ33_00390</name>
</gene>
<evidence type="ECO:0000313" key="3">
    <source>
        <dbReference type="EMBL" id="TLQ49481.1"/>
    </source>
</evidence>
<dbReference type="GO" id="GO:0003677">
    <property type="term" value="F:DNA binding"/>
    <property type="evidence" value="ECO:0007669"/>
    <property type="project" value="InterPro"/>
</dbReference>
<dbReference type="SMART" id="SM00470">
    <property type="entry name" value="ParB"/>
    <property type="match status" value="1"/>
</dbReference>
<reference evidence="3 4" key="1">
    <citation type="submission" date="2019-05" db="EMBL/GenBank/DDBJ databases">
        <title>The metagenome of a microbial culture collection derived from dairy environment covers the genomic content of the human microbiome.</title>
        <authorList>
            <person name="Roder T."/>
            <person name="Wuthrich D."/>
            <person name="Sattari Z."/>
            <person name="Von Ah U."/>
            <person name="Bar C."/>
            <person name="Ronchi F."/>
            <person name="Macpherson A.J."/>
            <person name="Ganal-Vonarburg S.C."/>
            <person name="Bruggmann R."/>
            <person name="Vergeres G."/>
        </authorList>
    </citation>
    <scope>NUCLEOTIDE SEQUENCE [LARGE SCALE GENOMIC DNA]</scope>
    <source>
        <strain evidence="3 4">FAM 24227</strain>
    </source>
</reference>
<dbReference type="CDD" id="cd16408">
    <property type="entry name" value="ParB_N_like"/>
    <property type="match status" value="1"/>
</dbReference>
<dbReference type="PANTHER" id="PTHR33375">
    <property type="entry name" value="CHROMOSOME-PARTITIONING PROTEIN PARB-RELATED"/>
    <property type="match status" value="1"/>
</dbReference>
<dbReference type="Pfam" id="PF02195">
    <property type="entry name" value="ParB_N"/>
    <property type="match status" value="1"/>
</dbReference>
<dbReference type="RefSeq" id="WP_138403403.1">
    <property type="nucleotide sequence ID" value="NZ_VBSP01000001.1"/>
</dbReference>
<dbReference type="InterPro" id="IPR003115">
    <property type="entry name" value="ParB_N"/>
</dbReference>
<proteinExistence type="inferred from homology"/>
<evidence type="ECO:0000313" key="4">
    <source>
        <dbReference type="Proteomes" id="UP000306420"/>
    </source>
</evidence>
<accession>A0A5R9EKH6</accession>
<evidence type="ECO:0000259" key="2">
    <source>
        <dbReference type="SMART" id="SM00470"/>
    </source>
</evidence>
<dbReference type="AlphaFoldDB" id="A0A5R9EKH6"/>
<dbReference type="Gene3D" id="1.10.10.2830">
    <property type="match status" value="1"/>
</dbReference>
<dbReference type="Proteomes" id="UP000306420">
    <property type="component" value="Unassembled WGS sequence"/>
</dbReference>
<sequence length="289" mass="32606">MVSLESMFGLSETDTELNSIVLLPMSQLEPYPNQPFKMYTKEKLVELSEDIKQNGLLNPLIVRKIKGRKYQVLSGHNRLNALKLNGEDAAPAIIKDCTDNEAKLILVQSNLLQRQELSNREKAEAFKMRNDALKTQGKCKVNQLQTLDEISKTEKESSRTIARYIKTTKLVPELMDRFDDGELSLPTAELIAGLTESNQNKLVELISDGVSKINTKQAKALHEIDKLNTEITKKDILNVLEKSSVNKITDVERVKNALVDEGILLSDTIIEGFLETLNELKYLKHSIIE</sequence>
<dbReference type="InterPro" id="IPR036086">
    <property type="entry name" value="ParB/Sulfiredoxin_sf"/>
</dbReference>
<dbReference type="EMBL" id="VBSP01000001">
    <property type="protein sequence ID" value="TLQ49481.1"/>
    <property type="molecule type" value="Genomic_DNA"/>
</dbReference>
<dbReference type="OrthoDB" id="9771505at2"/>
<dbReference type="Gene3D" id="3.90.1530.30">
    <property type="match status" value="1"/>
</dbReference>
<name>A0A5R9EKH6_9LACT</name>
<comment type="caution">
    <text evidence="3">The sequence shown here is derived from an EMBL/GenBank/DDBJ whole genome shotgun (WGS) entry which is preliminary data.</text>
</comment>
<dbReference type="InterPro" id="IPR050336">
    <property type="entry name" value="Chromosome_partition/occlusion"/>
</dbReference>
<evidence type="ECO:0000256" key="1">
    <source>
        <dbReference type="ARBA" id="ARBA00006295"/>
    </source>
</evidence>
<dbReference type="NCBIfam" id="TIGR00180">
    <property type="entry name" value="parB_part"/>
    <property type="match status" value="1"/>
</dbReference>
<dbReference type="PANTHER" id="PTHR33375:SF1">
    <property type="entry name" value="CHROMOSOME-PARTITIONING PROTEIN PARB-RELATED"/>
    <property type="match status" value="1"/>
</dbReference>